<sequence>MLCSDFVAFASLYDGNLNKFYTLVLVTQAEYFEDRELDTQQKVKDLTTKFADLYYKKDYEQAQALVNFDVKSFTKLYTEQALENARAILALQGLKVVAK</sequence>
<comment type="caution">
    <text evidence="1">The sequence shown here is derived from an EMBL/GenBank/DDBJ whole genome shotgun (WGS) entry which is preliminary data.</text>
</comment>
<evidence type="ECO:0000313" key="1">
    <source>
        <dbReference type="EMBL" id="RIY37849.1"/>
    </source>
</evidence>
<protein>
    <submittedName>
        <fullName evidence="1">Uncharacterized protein</fullName>
    </submittedName>
</protein>
<dbReference type="Proteomes" id="UP000265916">
    <property type="component" value="Unassembled WGS sequence"/>
</dbReference>
<keyword evidence="2" id="KW-1185">Reference proteome</keyword>
<accession>A0A3A1YKW1</accession>
<reference evidence="1 2" key="1">
    <citation type="submission" date="2017-08" db="EMBL/GenBank/DDBJ databases">
        <title>Reclassification of Bisgaard taxon 37 and 44.</title>
        <authorList>
            <person name="Christensen H."/>
        </authorList>
    </citation>
    <scope>NUCLEOTIDE SEQUENCE [LARGE SCALE GENOMIC DNA]</scope>
    <source>
        <strain evidence="1 2">111</strain>
    </source>
</reference>
<organism evidence="1 2">
    <name type="scientific">Psittacicella hinzii</name>
    <dbReference type="NCBI Taxonomy" id="2028575"/>
    <lineage>
        <taxon>Bacteria</taxon>
        <taxon>Pseudomonadati</taxon>
        <taxon>Pseudomonadota</taxon>
        <taxon>Gammaproteobacteria</taxon>
        <taxon>Pasteurellales</taxon>
        <taxon>Psittacicellaceae</taxon>
        <taxon>Psittacicella</taxon>
    </lineage>
</organism>
<dbReference type="EMBL" id="NRJG01000079">
    <property type="protein sequence ID" value="RIY37849.1"/>
    <property type="molecule type" value="Genomic_DNA"/>
</dbReference>
<evidence type="ECO:0000313" key="2">
    <source>
        <dbReference type="Proteomes" id="UP000265916"/>
    </source>
</evidence>
<proteinExistence type="predicted"/>
<dbReference type="AlphaFoldDB" id="A0A3A1YKW1"/>
<name>A0A3A1YKW1_9GAMM</name>
<gene>
    <name evidence="1" type="ORF">CKF58_04610</name>
</gene>